<evidence type="ECO:0000313" key="1">
    <source>
        <dbReference type="EMBL" id="CDX54565.1"/>
    </source>
</evidence>
<name>A0A0K2VUW9_MESPL</name>
<protein>
    <submittedName>
        <fullName evidence="1">Uncharacterized protein</fullName>
    </submittedName>
</protein>
<proteinExistence type="predicted"/>
<reference evidence="2" key="1">
    <citation type="submission" date="2014-08" db="EMBL/GenBank/DDBJ databases">
        <authorList>
            <person name="Edwards T."/>
        </authorList>
    </citation>
    <scope>NUCLEOTIDE SEQUENCE [LARGE SCALE GENOMIC DNA]</scope>
</reference>
<evidence type="ECO:0000313" key="2">
    <source>
        <dbReference type="Proteomes" id="UP000182888"/>
    </source>
</evidence>
<sequence length="121" mass="13120">MSGPFPFGRQMMAVEELLGAVPTMEGLGQAFFPAKVADNFDPGADMKQVLYHFYHTAEGRRIVEWLADLTVRAPYPHVGSSKEAVVIAAAKHEARAAVGLVLMRAIAEGEELYKQSKGATT</sequence>
<dbReference type="Proteomes" id="UP000182888">
    <property type="component" value="Unassembled WGS sequence"/>
</dbReference>
<organism evidence="1 2">
    <name type="scientific">Mesorhizobium plurifarium</name>
    <dbReference type="NCBI Taxonomy" id="69974"/>
    <lineage>
        <taxon>Bacteria</taxon>
        <taxon>Pseudomonadati</taxon>
        <taxon>Pseudomonadota</taxon>
        <taxon>Alphaproteobacteria</taxon>
        <taxon>Hyphomicrobiales</taxon>
        <taxon>Phyllobacteriaceae</taxon>
        <taxon>Mesorhizobium</taxon>
    </lineage>
</organism>
<gene>
    <name evidence="1" type="ORF">MPL1032_190152</name>
</gene>
<dbReference type="AlphaFoldDB" id="A0A0K2VUW9"/>
<dbReference type="EMBL" id="CCND01000011">
    <property type="protein sequence ID" value="CDX54565.1"/>
    <property type="molecule type" value="Genomic_DNA"/>
</dbReference>
<accession>A0A0K2VUW9</accession>